<dbReference type="Proteomes" id="UP001194696">
    <property type="component" value="Unassembled WGS sequence"/>
</dbReference>
<dbReference type="SUPFAM" id="SSF81383">
    <property type="entry name" value="F-box domain"/>
    <property type="match status" value="1"/>
</dbReference>
<feature type="compositionally biased region" description="Basic and acidic residues" evidence="1">
    <location>
        <begin position="778"/>
        <end position="791"/>
    </location>
</feature>
<dbReference type="SUPFAM" id="SSF52047">
    <property type="entry name" value="RNI-like"/>
    <property type="match status" value="1"/>
</dbReference>
<keyword evidence="4" id="KW-1185">Reference proteome</keyword>
<dbReference type="Gene3D" id="3.80.10.10">
    <property type="entry name" value="Ribonuclease Inhibitor"/>
    <property type="match status" value="1"/>
</dbReference>
<comment type="caution">
    <text evidence="3">The sequence shown here is derived from an EMBL/GenBank/DDBJ whole genome shotgun (WGS) entry which is preliminary data.</text>
</comment>
<reference evidence="3 4" key="1">
    <citation type="journal article" date="2020" name="Fungal Divers.">
        <title>Resolving the Mortierellaceae phylogeny through synthesis of multi-gene phylogenetics and phylogenomics.</title>
        <authorList>
            <person name="Vandepol N."/>
            <person name="Liber J."/>
            <person name="Desiro A."/>
            <person name="Na H."/>
            <person name="Kennedy M."/>
            <person name="Barry K."/>
            <person name="Grigoriev I.V."/>
            <person name="Miller A.N."/>
            <person name="O'Donnell K."/>
            <person name="Stajich J.E."/>
            <person name="Bonito G."/>
        </authorList>
    </citation>
    <scope>NUCLEOTIDE SEQUENCE [LARGE SCALE GENOMIC DNA]</scope>
    <source>
        <strain evidence="3 4">AD045</strain>
    </source>
</reference>
<evidence type="ECO:0000259" key="2">
    <source>
        <dbReference type="Pfam" id="PF00646"/>
    </source>
</evidence>
<organism evidence="3 4">
    <name type="scientific">Linnemannia gamsii</name>
    <dbReference type="NCBI Taxonomy" id="64522"/>
    <lineage>
        <taxon>Eukaryota</taxon>
        <taxon>Fungi</taxon>
        <taxon>Fungi incertae sedis</taxon>
        <taxon>Mucoromycota</taxon>
        <taxon>Mortierellomycotina</taxon>
        <taxon>Mortierellomycetes</taxon>
        <taxon>Mortierellales</taxon>
        <taxon>Mortierellaceae</taxon>
        <taxon>Linnemannia</taxon>
    </lineage>
</organism>
<feature type="region of interest" description="Disordered" evidence="1">
    <location>
        <begin position="767"/>
        <end position="791"/>
    </location>
</feature>
<name>A0ABQ7K9S5_9FUNG</name>
<dbReference type="InterPro" id="IPR032675">
    <property type="entry name" value="LRR_dom_sf"/>
</dbReference>
<feature type="domain" description="F-box" evidence="2">
    <location>
        <begin position="50"/>
        <end position="81"/>
    </location>
</feature>
<accession>A0ABQ7K9S5</accession>
<protein>
    <recommendedName>
        <fullName evidence="2">F-box domain-containing protein</fullName>
    </recommendedName>
</protein>
<feature type="region of interest" description="Disordered" evidence="1">
    <location>
        <begin position="554"/>
        <end position="576"/>
    </location>
</feature>
<dbReference type="InterPro" id="IPR036047">
    <property type="entry name" value="F-box-like_dom_sf"/>
</dbReference>
<evidence type="ECO:0000313" key="4">
    <source>
        <dbReference type="Proteomes" id="UP001194696"/>
    </source>
</evidence>
<feature type="compositionally biased region" description="Low complexity" evidence="1">
    <location>
        <begin position="629"/>
        <end position="654"/>
    </location>
</feature>
<sequence>MRLLNRLQQRAGSGSQASSSLQQQSPRQSTSPSCFYNQQRSVMDNAMSIPEIVERILSFLPQQSLRHVASLVCKDWLRLCRPLYVQCFQWTDYPQFTLVPVPLEPSARVSSRRWSLRKSTSASSTAHTLVRVIPEIAWLMKKLVGITTLKCRLNYKSPVTAMTLVPPGDDEGHATSMTTASTTTTITTTSTTARMVSTQIAHLQDKARADLIEGMRTLTAQGKLTLLQLELSELDDFAGFLQPILSIATTLTCLWLKKIGIQQLPIGPILTLCPHIEELTIGCEFYSSRARLTMVLLDEGDTGQEDQGTHSLPKNLQLKRLHLKDVLIKESAIIAILESAPRLYELQVHGPVIPPPTPPITPSATAQHDFTLVDVPTTVPVLDDTTSIALTAASGVDLRGEWLTCDRLGFFEDLGMLFPQLTSLHFTRTHHRYTDTMIRCILRAFPNASRWSLAWRDLPDGILRDLNQCVEASSLRQIDSITWTPIQEPLGLYANHLTALEILPMTDWTPRWGNALHEFLCESPLLEHLRAGSISYYIENLDLNGLLPGADDIVSDSEADDNNNNNNNNNVRDQASVCTHSTFERRYFDSPPTSRKELKVWACRNLKTLHLEFSRERPKAQPNGVRPVSSYTATTSTSNQSSSTRSGSGSSSSTVMVPLSDNSSRLSRVVYGYISRFCPNLQDLLIRAYRLNMTLRGGFTLLTRLRKLKRVSISQYDCHFTERDMLPWIMKRRQPLNGIQALQWKAIVAGWWKVLYAKELGPATLPPPLSSPATAVEGKGKQKEGQGYQEQHDRALVGPFPSGAAPIEKLGQLSDVVDVLTDIMADRSMVSRDTRQEGLTGLVEDCKISVWPELECVRIVHGQKAKSGIKEGAIRAVLKKHRPEVELQWVSWINQY</sequence>
<feature type="region of interest" description="Disordered" evidence="1">
    <location>
        <begin position="614"/>
        <end position="657"/>
    </location>
</feature>
<dbReference type="InterPro" id="IPR001810">
    <property type="entry name" value="F-box_dom"/>
</dbReference>
<dbReference type="Pfam" id="PF00646">
    <property type="entry name" value="F-box"/>
    <property type="match status" value="1"/>
</dbReference>
<feature type="compositionally biased region" description="Low complexity" evidence="1">
    <location>
        <begin position="7"/>
        <end position="33"/>
    </location>
</feature>
<proteinExistence type="predicted"/>
<feature type="region of interest" description="Disordered" evidence="1">
    <location>
        <begin position="1"/>
        <end position="33"/>
    </location>
</feature>
<dbReference type="EMBL" id="JAAAIM010000174">
    <property type="protein sequence ID" value="KAG0292983.1"/>
    <property type="molecule type" value="Genomic_DNA"/>
</dbReference>
<evidence type="ECO:0000256" key="1">
    <source>
        <dbReference type="SAM" id="MobiDB-lite"/>
    </source>
</evidence>
<dbReference type="Gene3D" id="1.20.1280.50">
    <property type="match status" value="1"/>
</dbReference>
<gene>
    <name evidence="3" type="ORF">BGZ96_003439</name>
</gene>
<evidence type="ECO:0000313" key="3">
    <source>
        <dbReference type="EMBL" id="KAG0292983.1"/>
    </source>
</evidence>